<accession>A0A662ZDU4</accession>
<dbReference type="InterPro" id="IPR008258">
    <property type="entry name" value="Transglycosylase_SLT_dom_1"/>
</dbReference>
<comment type="similarity">
    <text evidence="1">Belongs to the transglycosylase Slt family.</text>
</comment>
<dbReference type="InterPro" id="IPR023346">
    <property type="entry name" value="Lysozyme-like_dom_sf"/>
</dbReference>
<dbReference type="Pfam" id="PF01464">
    <property type="entry name" value="SLT"/>
    <property type="match status" value="1"/>
</dbReference>
<sequence length="678" mass="77473">MLKQKNYVKNIVFVIAAIVQSAILSSCAKADIPPSFEEDTAKLDVPVLLSEPIPEAEVHDYTRFEKQREAYLNALDAYSAGKYAEVESILVNDLSDYPLAVNIEYLMLKRPGADMNQIRKFINSGQHDVLSARLKSYYIQKFDNNADYKGVLSVSPSIPQSEDLKCLWLKAQYKTGNRHNAVAFLKNKFTHAEPLNAGCMGLASVLVATGAMTEADIYSRVYEAYWTRNKQGIYQTAARMLHKSKAYSEPLKLMSKYYANPAGYAAIPVTQKTAATAVFRRYGRVEPRGALKDFQSFISKYHPSEKDIRDIKKAIIISLLFERDDLPMDFIDSELPSLGNEDMFKQRIRLAIWNRDYIALNKYLNRLPAETLKEDNYRYWRAVALENLGREEEARAIMKELAGVRSFYGYLAADKVGAPYVINEVAVPSVNIRQRAGFIEKYPAYLRFTEYEFLGDRKGLRTEWKELMNQATVDDARYIAKTEAERGYYDLALWESIYKKDWDVLSLRFPVTYREIYSTQSDAQKVSLTFMYGITRQESMMNPKAKSPVGAMGLMQIMPETAKIVSRKHGVGYSKPVDLLKPEVNVVLGTAYLKDLLSDFGGNRIFTSAGYNAGPRRAVRWQSSDGVCRDLATYVENIPFNETRNYVQKVVLYDYMYQHLLGVQNPVFIYDSEKENCY</sequence>
<dbReference type="Gene3D" id="1.10.530.10">
    <property type="match status" value="1"/>
</dbReference>
<keyword evidence="6" id="KW-1185">Reference proteome</keyword>
<evidence type="ECO:0000256" key="3">
    <source>
        <dbReference type="SAM" id="SignalP"/>
    </source>
</evidence>
<dbReference type="SUPFAM" id="SSF53955">
    <property type="entry name" value="Lysozyme-like"/>
    <property type="match status" value="1"/>
</dbReference>
<dbReference type="EMBL" id="FOXF01000001">
    <property type="protein sequence ID" value="SFO96778.1"/>
    <property type="molecule type" value="Genomic_DNA"/>
</dbReference>
<gene>
    <name evidence="5" type="ORF">SAMN02910344_00034</name>
</gene>
<dbReference type="PROSITE" id="PS51257">
    <property type="entry name" value="PROKAR_LIPOPROTEIN"/>
    <property type="match status" value="1"/>
</dbReference>
<dbReference type="GO" id="GO:0000270">
    <property type="term" value="P:peptidoglycan metabolic process"/>
    <property type="evidence" value="ECO:0007669"/>
    <property type="project" value="InterPro"/>
</dbReference>
<evidence type="ECO:0000259" key="4">
    <source>
        <dbReference type="Pfam" id="PF01464"/>
    </source>
</evidence>
<dbReference type="OrthoDB" id="92254at2"/>
<reference evidence="5 6" key="1">
    <citation type="submission" date="2016-10" db="EMBL/GenBank/DDBJ databases">
        <authorList>
            <person name="Varghese N."/>
            <person name="Submissions S."/>
        </authorList>
    </citation>
    <scope>NUCLEOTIDE SEQUENCE [LARGE SCALE GENOMIC DNA]</scope>
    <source>
        <strain evidence="5 6">DSM 1361</strain>
    </source>
</reference>
<dbReference type="GO" id="GO:0016020">
    <property type="term" value="C:membrane"/>
    <property type="evidence" value="ECO:0007669"/>
    <property type="project" value="InterPro"/>
</dbReference>
<name>A0A662ZDU4_9GAMM</name>
<feature type="domain" description="Transglycosylase SLT" evidence="4">
    <location>
        <begin position="521"/>
        <end position="625"/>
    </location>
</feature>
<dbReference type="SUPFAM" id="SSF48435">
    <property type="entry name" value="Bacterial muramidases"/>
    <property type="match status" value="1"/>
</dbReference>
<dbReference type="PROSITE" id="PS00922">
    <property type="entry name" value="TRANSGLYCOSYLASE"/>
    <property type="match status" value="1"/>
</dbReference>
<dbReference type="CDD" id="cd13401">
    <property type="entry name" value="Slt70-like"/>
    <property type="match status" value="1"/>
</dbReference>
<dbReference type="Gene3D" id="1.25.20.10">
    <property type="entry name" value="Bacterial muramidases"/>
    <property type="match status" value="1"/>
</dbReference>
<dbReference type="PANTHER" id="PTHR37423:SF5">
    <property type="entry name" value="SOLUBLE LYTIC MUREIN TRANSGLYCOSYLASE"/>
    <property type="match status" value="1"/>
</dbReference>
<evidence type="ECO:0000313" key="6">
    <source>
        <dbReference type="Proteomes" id="UP000243745"/>
    </source>
</evidence>
<dbReference type="GO" id="GO:0004553">
    <property type="term" value="F:hydrolase activity, hydrolyzing O-glycosyl compounds"/>
    <property type="evidence" value="ECO:0007669"/>
    <property type="project" value="InterPro"/>
</dbReference>
<dbReference type="PANTHER" id="PTHR37423">
    <property type="entry name" value="SOLUBLE LYTIC MUREIN TRANSGLYCOSYLASE-RELATED"/>
    <property type="match status" value="1"/>
</dbReference>
<dbReference type="InterPro" id="IPR000189">
    <property type="entry name" value="Transglyc_AS"/>
</dbReference>
<evidence type="ECO:0000256" key="1">
    <source>
        <dbReference type="ARBA" id="ARBA00007734"/>
    </source>
</evidence>
<evidence type="ECO:0000256" key="2">
    <source>
        <dbReference type="ARBA" id="ARBA00022729"/>
    </source>
</evidence>
<dbReference type="InterPro" id="IPR008939">
    <property type="entry name" value="Lytic_TGlycosylase_superhlx_U"/>
</dbReference>
<dbReference type="GO" id="GO:0008933">
    <property type="term" value="F:peptidoglycan lytic transglycosylase activity"/>
    <property type="evidence" value="ECO:0007669"/>
    <property type="project" value="InterPro"/>
</dbReference>
<organism evidence="5 6">
    <name type="scientific">Ruminobacter amylophilus</name>
    <dbReference type="NCBI Taxonomy" id="867"/>
    <lineage>
        <taxon>Bacteria</taxon>
        <taxon>Pseudomonadati</taxon>
        <taxon>Pseudomonadota</taxon>
        <taxon>Gammaproteobacteria</taxon>
        <taxon>Aeromonadales</taxon>
        <taxon>Succinivibrionaceae</taxon>
        <taxon>Ruminobacter</taxon>
    </lineage>
</organism>
<evidence type="ECO:0000313" key="5">
    <source>
        <dbReference type="EMBL" id="SFO96778.1"/>
    </source>
</evidence>
<protein>
    <submittedName>
        <fullName evidence="5">Soluble lytic murein transglycosylase</fullName>
    </submittedName>
</protein>
<dbReference type="GO" id="GO:0042597">
    <property type="term" value="C:periplasmic space"/>
    <property type="evidence" value="ECO:0007669"/>
    <property type="project" value="InterPro"/>
</dbReference>
<keyword evidence="2 3" id="KW-0732">Signal</keyword>
<dbReference type="Proteomes" id="UP000243745">
    <property type="component" value="Unassembled WGS sequence"/>
</dbReference>
<dbReference type="AlphaFoldDB" id="A0A662ZDU4"/>
<feature type="chain" id="PRO_5024798864" evidence="3">
    <location>
        <begin position="31"/>
        <end position="678"/>
    </location>
</feature>
<dbReference type="RefSeq" id="WP_093139804.1">
    <property type="nucleotide sequence ID" value="NZ_FOXF01000001.1"/>
</dbReference>
<feature type="signal peptide" evidence="3">
    <location>
        <begin position="1"/>
        <end position="30"/>
    </location>
</feature>
<proteinExistence type="inferred from homology"/>